<evidence type="ECO:0000256" key="2">
    <source>
        <dbReference type="ARBA" id="ARBA00006177"/>
    </source>
</evidence>
<evidence type="ECO:0000256" key="3">
    <source>
        <dbReference type="ARBA" id="ARBA00022723"/>
    </source>
</evidence>
<dbReference type="Proteomes" id="UP000694920">
    <property type="component" value="Unplaced"/>
</dbReference>
<dbReference type="InterPro" id="IPR026516">
    <property type="entry name" value="THAP1/10"/>
</dbReference>
<dbReference type="KEGG" id="ccin:107266475"/>
<feature type="compositionally biased region" description="Low complexity" evidence="13">
    <location>
        <begin position="141"/>
        <end position="152"/>
    </location>
</feature>
<reference evidence="16" key="1">
    <citation type="submission" date="2025-08" db="UniProtKB">
        <authorList>
            <consortium name="RefSeq"/>
        </authorList>
    </citation>
    <scope>IDENTIFICATION</scope>
</reference>
<dbReference type="AlphaFoldDB" id="A0AAJ7FHS3"/>
<feature type="region of interest" description="Disordered" evidence="13">
    <location>
        <begin position="130"/>
        <end position="172"/>
    </location>
</feature>
<dbReference type="RefSeq" id="XP_015592472.1">
    <property type="nucleotide sequence ID" value="XM_015736986.2"/>
</dbReference>
<gene>
    <name evidence="16" type="primary">LOC107266475</name>
</gene>
<evidence type="ECO:0000256" key="8">
    <source>
        <dbReference type="ARBA" id="ARBA00023125"/>
    </source>
</evidence>
<dbReference type="GeneID" id="107266475"/>
<keyword evidence="7" id="KW-0175">Coiled coil</keyword>
<keyword evidence="4 12" id="KW-0863">Zinc-finger</keyword>
<dbReference type="Pfam" id="PF05485">
    <property type="entry name" value="THAP"/>
    <property type="match status" value="1"/>
</dbReference>
<dbReference type="InterPro" id="IPR006612">
    <property type="entry name" value="THAP_Znf"/>
</dbReference>
<evidence type="ECO:0000256" key="6">
    <source>
        <dbReference type="ARBA" id="ARBA00023015"/>
    </source>
</evidence>
<keyword evidence="11" id="KW-0131">Cell cycle</keyword>
<keyword evidence="5" id="KW-0862">Zinc</keyword>
<feature type="domain" description="THAP-type" evidence="14">
    <location>
        <begin position="1"/>
        <end position="106"/>
    </location>
</feature>
<keyword evidence="6" id="KW-0805">Transcription regulation</keyword>
<evidence type="ECO:0000313" key="16">
    <source>
        <dbReference type="RefSeq" id="XP_015592472.1"/>
    </source>
</evidence>
<evidence type="ECO:0000256" key="13">
    <source>
        <dbReference type="SAM" id="MobiDB-lite"/>
    </source>
</evidence>
<dbReference type="GO" id="GO:0008270">
    <property type="term" value="F:zinc ion binding"/>
    <property type="evidence" value="ECO:0007669"/>
    <property type="project" value="UniProtKB-KW"/>
</dbReference>
<protein>
    <submittedName>
        <fullName evidence="16">Uncharacterized protein LOC107266475 isoform X1</fullName>
    </submittedName>
</protein>
<evidence type="ECO:0000256" key="4">
    <source>
        <dbReference type="ARBA" id="ARBA00022771"/>
    </source>
</evidence>
<organism evidence="15 16">
    <name type="scientific">Cephus cinctus</name>
    <name type="common">Wheat stem sawfly</name>
    <dbReference type="NCBI Taxonomy" id="211228"/>
    <lineage>
        <taxon>Eukaryota</taxon>
        <taxon>Metazoa</taxon>
        <taxon>Ecdysozoa</taxon>
        <taxon>Arthropoda</taxon>
        <taxon>Hexapoda</taxon>
        <taxon>Insecta</taxon>
        <taxon>Pterygota</taxon>
        <taxon>Neoptera</taxon>
        <taxon>Endopterygota</taxon>
        <taxon>Hymenoptera</taxon>
        <taxon>Cephoidea</taxon>
        <taxon>Cephidae</taxon>
        <taxon>Cephus</taxon>
    </lineage>
</organism>
<evidence type="ECO:0000256" key="1">
    <source>
        <dbReference type="ARBA" id="ARBA00004642"/>
    </source>
</evidence>
<keyword evidence="15" id="KW-1185">Reference proteome</keyword>
<dbReference type="SUPFAM" id="SSF57716">
    <property type="entry name" value="Glucocorticoid receptor-like (DNA-binding domain)"/>
    <property type="match status" value="1"/>
</dbReference>
<evidence type="ECO:0000259" key="14">
    <source>
        <dbReference type="PROSITE" id="PS50950"/>
    </source>
</evidence>
<accession>A0AAJ7FHS3</accession>
<evidence type="ECO:0000256" key="11">
    <source>
        <dbReference type="ARBA" id="ARBA00023306"/>
    </source>
</evidence>
<dbReference type="PANTHER" id="PTHR46600:SF1">
    <property type="entry name" value="THAP DOMAIN-CONTAINING PROTEIN 1"/>
    <property type="match status" value="1"/>
</dbReference>
<dbReference type="GO" id="GO:0043565">
    <property type="term" value="F:sequence-specific DNA binding"/>
    <property type="evidence" value="ECO:0007669"/>
    <property type="project" value="InterPro"/>
</dbReference>
<proteinExistence type="inferred from homology"/>
<keyword evidence="10" id="KW-0539">Nucleus</keyword>
<evidence type="ECO:0000256" key="10">
    <source>
        <dbReference type="ARBA" id="ARBA00023242"/>
    </source>
</evidence>
<dbReference type="SMART" id="SM00980">
    <property type="entry name" value="THAP"/>
    <property type="match status" value="1"/>
</dbReference>
<feature type="compositionally biased region" description="Polar residues" evidence="13">
    <location>
        <begin position="161"/>
        <end position="172"/>
    </location>
</feature>
<evidence type="ECO:0000256" key="12">
    <source>
        <dbReference type="PROSITE-ProRule" id="PRU00309"/>
    </source>
</evidence>
<keyword evidence="9" id="KW-0804">Transcription</keyword>
<sequence length="477" mass="54068">MPSSSPSCCCVPGCKTGYASVNIKNRMKGKKNCSIFKPRTEEMLLKWREAIPRSHKAVSKSNGVCELHFQEDEVEKYYVTTMPDGTVFRMRKGKATLRVGSVPSIFPCHQETGISSANECQSKGIQETVTDEHKLRNMENSSQITPQPTTTTECKSKNDDATSSQSKFKDAGTNSQDFTTCVPCTSSKLCEPSDQWELCESSEQCEPCESSELTIPSDECEPSEIDELCGQCDQSSREFEEIIKSTGGSFQSLKQKLNTIVLPRGLWFMHVLENRVFWICLQNNSSAIAKRVVLLQDLSVEIFLEEKRIILADMEHVEKIDEVSKLLQRVSALIPCKGVLGEQKSLQCIGYVLAKEQNRTGPQITRCTACRKQRRSLMKRPRGPDQLKIQQEKRRKIQGTAKNVIRRNLRLKNKVSKYKKIDLEIYNRIVLAIEQQCKQNSKQKDSACISPSDKDVDSKREQKNLKTIFSQKSNIHM</sequence>
<evidence type="ECO:0000256" key="9">
    <source>
        <dbReference type="ARBA" id="ARBA00023163"/>
    </source>
</evidence>
<evidence type="ECO:0000256" key="5">
    <source>
        <dbReference type="ARBA" id="ARBA00022833"/>
    </source>
</evidence>
<evidence type="ECO:0000313" key="15">
    <source>
        <dbReference type="Proteomes" id="UP000694920"/>
    </source>
</evidence>
<comment type="subcellular location">
    <subcellularLocation>
        <location evidence="1">Nucleus</location>
        <location evidence="1">Nucleoplasm</location>
    </subcellularLocation>
</comment>
<dbReference type="PROSITE" id="PS50950">
    <property type="entry name" value="ZF_THAP"/>
    <property type="match status" value="1"/>
</dbReference>
<keyword evidence="8 12" id="KW-0238">DNA-binding</keyword>
<keyword evidence="3" id="KW-0479">Metal-binding</keyword>
<comment type="similarity">
    <text evidence="2">Belongs to the THAP1 family.</text>
</comment>
<dbReference type="PANTHER" id="PTHR46600">
    <property type="entry name" value="THAP DOMAIN-CONTAINING"/>
    <property type="match status" value="1"/>
</dbReference>
<name>A0AAJ7FHS3_CEPCN</name>
<evidence type="ECO:0000256" key="7">
    <source>
        <dbReference type="ARBA" id="ARBA00023054"/>
    </source>
</evidence>
<dbReference type="GO" id="GO:0005654">
    <property type="term" value="C:nucleoplasm"/>
    <property type="evidence" value="ECO:0007669"/>
    <property type="project" value="UniProtKB-SubCell"/>
</dbReference>